<dbReference type="InterPro" id="IPR027275">
    <property type="entry name" value="PRC-brl_dom"/>
</dbReference>
<dbReference type="GO" id="GO:0030077">
    <property type="term" value="C:plasma membrane light-harvesting complex"/>
    <property type="evidence" value="ECO:0007669"/>
    <property type="project" value="InterPro"/>
</dbReference>
<feature type="compositionally biased region" description="Polar residues" evidence="1">
    <location>
        <begin position="1"/>
        <end position="18"/>
    </location>
</feature>
<dbReference type="AlphaFoldDB" id="A0A4R6JY33"/>
<dbReference type="RefSeq" id="WP_239080037.1">
    <property type="nucleotide sequence ID" value="NZ_BOMD01000030.1"/>
</dbReference>
<proteinExistence type="predicted"/>
<accession>A0A4R6JY33</accession>
<dbReference type="SUPFAM" id="SSF50346">
    <property type="entry name" value="PRC-barrel domain"/>
    <property type="match status" value="1"/>
</dbReference>
<sequence>MTAQPTGTLQPLSETGQTVADPGQDVRGRTVVDSDGTRVGTVADLLVDTDEKKARFLSVEHGGILGFGASFYPGFPR</sequence>
<evidence type="ECO:0000256" key="1">
    <source>
        <dbReference type="SAM" id="MobiDB-lite"/>
    </source>
</evidence>
<evidence type="ECO:0000313" key="4">
    <source>
        <dbReference type="Proteomes" id="UP000294901"/>
    </source>
</evidence>
<dbReference type="GO" id="GO:0019684">
    <property type="term" value="P:photosynthesis, light reaction"/>
    <property type="evidence" value="ECO:0007669"/>
    <property type="project" value="InterPro"/>
</dbReference>
<comment type="caution">
    <text evidence="3">The sequence shown here is derived from an EMBL/GenBank/DDBJ whole genome shotgun (WGS) entry which is preliminary data.</text>
</comment>
<dbReference type="InterPro" id="IPR011033">
    <property type="entry name" value="PRC_barrel-like_sf"/>
</dbReference>
<name>A0A4R6JY33_9ACTN</name>
<dbReference type="Gene3D" id="3.90.50.10">
    <property type="entry name" value="Photosynthetic Reaction Center, subunit H, domain 2"/>
    <property type="match status" value="1"/>
</dbReference>
<dbReference type="EMBL" id="SNWR01000001">
    <property type="protein sequence ID" value="TDO41297.1"/>
    <property type="molecule type" value="Genomic_DNA"/>
</dbReference>
<keyword evidence="4" id="KW-1185">Reference proteome</keyword>
<dbReference type="Pfam" id="PF05239">
    <property type="entry name" value="PRC"/>
    <property type="match status" value="1"/>
</dbReference>
<evidence type="ECO:0000259" key="2">
    <source>
        <dbReference type="Pfam" id="PF05239"/>
    </source>
</evidence>
<organism evidence="3 4">
    <name type="scientific">Paractinoplanes brasiliensis</name>
    <dbReference type="NCBI Taxonomy" id="52695"/>
    <lineage>
        <taxon>Bacteria</taxon>
        <taxon>Bacillati</taxon>
        <taxon>Actinomycetota</taxon>
        <taxon>Actinomycetes</taxon>
        <taxon>Micromonosporales</taxon>
        <taxon>Micromonosporaceae</taxon>
        <taxon>Paractinoplanes</taxon>
    </lineage>
</organism>
<feature type="domain" description="PRC-barrel" evidence="2">
    <location>
        <begin position="24"/>
        <end position="68"/>
    </location>
</feature>
<protein>
    <submittedName>
        <fullName evidence="3">PRC-barrel domain protein</fullName>
    </submittedName>
</protein>
<feature type="region of interest" description="Disordered" evidence="1">
    <location>
        <begin position="1"/>
        <end position="31"/>
    </location>
</feature>
<reference evidence="3 4" key="1">
    <citation type="submission" date="2019-03" db="EMBL/GenBank/DDBJ databases">
        <title>Sequencing the genomes of 1000 actinobacteria strains.</title>
        <authorList>
            <person name="Klenk H.-P."/>
        </authorList>
    </citation>
    <scope>NUCLEOTIDE SEQUENCE [LARGE SCALE GENOMIC DNA]</scope>
    <source>
        <strain evidence="3 4">DSM 43805</strain>
    </source>
</reference>
<dbReference type="InterPro" id="IPR014747">
    <property type="entry name" value="Bac_photo_RC_H_C"/>
</dbReference>
<evidence type="ECO:0000313" key="3">
    <source>
        <dbReference type="EMBL" id="TDO41297.1"/>
    </source>
</evidence>
<dbReference type="Proteomes" id="UP000294901">
    <property type="component" value="Unassembled WGS sequence"/>
</dbReference>
<gene>
    <name evidence="3" type="ORF">C8E87_5027</name>
</gene>